<protein>
    <submittedName>
        <fullName evidence="2">Uncharacterized protein</fullName>
    </submittedName>
</protein>
<evidence type="ECO:0000313" key="2">
    <source>
        <dbReference type="EMBL" id="GAA5211521.1"/>
    </source>
</evidence>
<dbReference type="EMBL" id="BAABJR010000010">
    <property type="protein sequence ID" value="GAA5211521.1"/>
    <property type="molecule type" value="Genomic_DNA"/>
</dbReference>
<comment type="caution">
    <text evidence="2">The sequence shown here is derived from an EMBL/GenBank/DDBJ whole genome shotgun (WGS) entry which is preliminary data.</text>
</comment>
<organism evidence="2 3">
    <name type="scientific">Streptomyces thinghirensis</name>
    <dbReference type="NCBI Taxonomy" id="551547"/>
    <lineage>
        <taxon>Bacteria</taxon>
        <taxon>Bacillati</taxon>
        <taxon>Actinomycetota</taxon>
        <taxon>Actinomycetes</taxon>
        <taxon>Kitasatosporales</taxon>
        <taxon>Streptomycetaceae</taxon>
        <taxon>Streptomyces</taxon>
    </lineage>
</organism>
<accession>A0ABP9T8S6</accession>
<name>A0ABP9T8S6_9ACTN</name>
<gene>
    <name evidence="2" type="ORF">GCM10023323_43470</name>
</gene>
<keyword evidence="3" id="KW-1185">Reference proteome</keyword>
<evidence type="ECO:0000313" key="3">
    <source>
        <dbReference type="Proteomes" id="UP001499878"/>
    </source>
</evidence>
<evidence type="ECO:0000256" key="1">
    <source>
        <dbReference type="SAM" id="MobiDB-lite"/>
    </source>
</evidence>
<sequence length="96" mass="10167">MPDDGDQVLGHQLTGGGEHVSDEGPAAQLVQDLGGGRLHTGALTRCENDDGCRANGAHGMPFGFGGVDIRRIPGWFVGDMSAGPDCVIRARWQLRR</sequence>
<proteinExistence type="predicted"/>
<dbReference type="Proteomes" id="UP001499878">
    <property type="component" value="Unassembled WGS sequence"/>
</dbReference>
<feature type="region of interest" description="Disordered" evidence="1">
    <location>
        <begin position="1"/>
        <end position="24"/>
    </location>
</feature>
<reference evidence="3" key="1">
    <citation type="journal article" date="2019" name="Int. J. Syst. Evol. Microbiol.">
        <title>The Global Catalogue of Microorganisms (GCM) 10K type strain sequencing project: providing services to taxonomists for standard genome sequencing and annotation.</title>
        <authorList>
            <consortium name="The Broad Institute Genomics Platform"/>
            <consortium name="The Broad Institute Genome Sequencing Center for Infectious Disease"/>
            <person name="Wu L."/>
            <person name="Ma J."/>
        </authorList>
    </citation>
    <scope>NUCLEOTIDE SEQUENCE [LARGE SCALE GENOMIC DNA]</scope>
    <source>
        <strain evidence="3">JCM 18306</strain>
    </source>
</reference>